<dbReference type="InterPro" id="IPR050546">
    <property type="entry name" value="Glycosyl_Hydrlase_16"/>
</dbReference>
<comment type="caution">
    <text evidence="3">The sequence shown here is derived from an EMBL/GenBank/DDBJ whole genome shotgun (WGS) entry which is preliminary data.</text>
</comment>
<dbReference type="PANTHER" id="PTHR10963:SF55">
    <property type="entry name" value="GLYCOSIDE HYDROLASE FAMILY 16 PROTEIN"/>
    <property type="match status" value="1"/>
</dbReference>
<reference evidence="3 4" key="1">
    <citation type="submission" date="2019-04" db="EMBL/GenBank/DDBJ databases">
        <title>Draft genome sequence of Robertkochia marina CC-AMO-30D.</title>
        <authorList>
            <person name="Hameed A."/>
            <person name="Lin S.-Y."/>
            <person name="Shahina M."/>
            <person name="Lai W.-A."/>
            <person name="Young C.-C."/>
        </authorList>
    </citation>
    <scope>NUCLEOTIDE SEQUENCE [LARGE SCALE GENOMIC DNA]</scope>
    <source>
        <strain evidence="3 4">CC-AMO-30D</strain>
    </source>
</reference>
<protein>
    <submittedName>
        <fullName evidence="3">Glycosyl hydrolase family protein</fullName>
    </submittedName>
</protein>
<dbReference type="PROSITE" id="PS51762">
    <property type="entry name" value="GH16_2"/>
    <property type="match status" value="1"/>
</dbReference>
<dbReference type="Gene3D" id="2.60.120.200">
    <property type="match status" value="1"/>
</dbReference>
<dbReference type="EMBL" id="SSMC01000001">
    <property type="protein sequence ID" value="THD69719.1"/>
    <property type="molecule type" value="Genomic_DNA"/>
</dbReference>
<accession>A0A4S3M4V5</accession>
<evidence type="ECO:0000259" key="2">
    <source>
        <dbReference type="PROSITE" id="PS51762"/>
    </source>
</evidence>
<dbReference type="AlphaFoldDB" id="A0A4S3M4V5"/>
<comment type="similarity">
    <text evidence="1">Belongs to the glycosyl hydrolase 16 family.</text>
</comment>
<keyword evidence="3" id="KW-0378">Hydrolase</keyword>
<dbReference type="PANTHER" id="PTHR10963">
    <property type="entry name" value="GLYCOSYL HYDROLASE-RELATED"/>
    <property type="match status" value="1"/>
</dbReference>
<dbReference type="InterPro" id="IPR035986">
    <property type="entry name" value="PKD_dom_sf"/>
</dbReference>
<gene>
    <name evidence="3" type="ORF">E7Z59_05165</name>
</gene>
<dbReference type="GO" id="GO:0005975">
    <property type="term" value="P:carbohydrate metabolic process"/>
    <property type="evidence" value="ECO:0007669"/>
    <property type="project" value="InterPro"/>
</dbReference>
<evidence type="ECO:0000256" key="1">
    <source>
        <dbReference type="ARBA" id="ARBA00006865"/>
    </source>
</evidence>
<dbReference type="CDD" id="cd00146">
    <property type="entry name" value="PKD"/>
    <property type="match status" value="1"/>
</dbReference>
<dbReference type="InterPro" id="IPR013320">
    <property type="entry name" value="ConA-like_dom_sf"/>
</dbReference>
<sequence length="368" mass="40803">MISMNMTKKGKMQKIFQTLSVMLFLSLLQYSCSGDSEPAIDEKDTPPTNLQVSFQIVGENTDPEGNGSGIVHFEASATNALDYQYAFNNQEVNAPDGATTITFGATGTYSVTVTALGEGNTSLSREITVSVFVDPDLVWAQEFEQEGAPDPEFWNFELGDGCDQGICGWGNGEQQWYTNEPDNIIVEDDVLKITAKAEARNGYNYTSARITTKNKFAFTYGRVEVRAKLPEGGGTWPAIWMLGSNIDQVGWPKCGEIDIMEHTGNDPGRVSAATHDEFYHAGNARYYWTDVSNVSTEYHIYSLNWDENGMDFFVDGNLFFESPNSSELPYNQDFYLLLNIAMGGNLGGTIDESFSSGSMEIDYIRVYQ</sequence>
<keyword evidence="4" id="KW-1185">Reference proteome</keyword>
<feature type="domain" description="GH16" evidence="2">
    <location>
        <begin position="143"/>
        <end position="368"/>
    </location>
</feature>
<dbReference type="Proteomes" id="UP000305939">
    <property type="component" value="Unassembled WGS sequence"/>
</dbReference>
<dbReference type="SUPFAM" id="SSF49899">
    <property type="entry name" value="Concanavalin A-like lectins/glucanases"/>
    <property type="match status" value="1"/>
</dbReference>
<proteinExistence type="inferred from homology"/>
<dbReference type="SUPFAM" id="SSF49299">
    <property type="entry name" value="PKD domain"/>
    <property type="match status" value="1"/>
</dbReference>
<organism evidence="3 4">
    <name type="scientific">Robertkochia marina</name>
    <dbReference type="NCBI Taxonomy" id="1227945"/>
    <lineage>
        <taxon>Bacteria</taxon>
        <taxon>Pseudomonadati</taxon>
        <taxon>Bacteroidota</taxon>
        <taxon>Flavobacteriia</taxon>
        <taxon>Flavobacteriales</taxon>
        <taxon>Flavobacteriaceae</taxon>
        <taxon>Robertkochia</taxon>
    </lineage>
</organism>
<name>A0A4S3M4V5_9FLAO</name>
<dbReference type="Pfam" id="PF00722">
    <property type="entry name" value="Glyco_hydro_16"/>
    <property type="match status" value="1"/>
</dbReference>
<dbReference type="GO" id="GO:0004553">
    <property type="term" value="F:hydrolase activity, hydrolyzing O-glycosyl compounds"/>
    <property type="evidence" value="ECO:0007669"/>
    <property type="project" value="InterPro"/>
</dbReference>
<dbReference type="CDD" id="cd08023">
    <property type="entry name" value="GH16_laminarinase_like"/>
    <property type="match status" value="1"/>
</dbReference>
<evidence type="ECO:0000313" key="4">
    <source>
        <dbReference type="Proteomes" id="UP000305939"/>
    </source>
</evidence>
<dbReference type="InterPro" id="IPR000757">
    <property type="entry name" value="Beta-glucanase-like"/>
</dbReference>
<evidence type="ECO:0000313" key="3">
    <source>
        <dbReference type="EMBL" id="THD69719.1"/>
    </source>
</evidence>